<keyword evidence="4" id="KW-1185">Reference proteome</keyword>
<dbReference type="PANTHER" id="PTHR18964:SF149">
    <property type="entry name" value="BIFUNCTIONAL UDP-N-ACETYLGLUCOSAMINE 2-EPIMERASE_N-ACETYLMANNOSAMINE KINASE"/>
    <property type="match status" value="1"/>
</dbReference>
<dbReference type="EMBL" id="JAKNHQ010000029">
    <property type="protein sequence ID" value="MCG4611924.1"/>
    <property type="molecule type" value="Genomic_DNA"/>
</dbReference>
<name>A0ABS9MNA5_9FIRM</name>
<dbReference type="InterPro" id="IPR000600">
    <property type="entry name" value="ROK"/>
</dbReference>
<accession>A0ABS9MNA5</accession>
<dbReference type="Pfam" id="PF00480">
    <property type="entry name" value="ROK"/>
    <property type="match status" value="1"/>
</dbReference>
<evidence type="ECO:0000313" key="4">
    <source>
        <dbReference type="Proteomes" id="UP001298681"/>
    </source>
</evidence>
<sequence length="307" mass="33825">MKYYNVPDSLVQAVEAGEMPSDEEKAQAASEADFAIIELQSPSMAMEYTDGRPQNLTYGEYTADAMREVSIGYDWYHAAGTLVQYNETPDESKGDYKSNRSRKGNTHAGTPENLELIQETVELMGDKPIIFILSMENPMVVSEFEPSVDAMLMYASMRALRGRIVEQLQNGALSRLDRGHLTANALAQAVQKGDHVACEAYRQVCSFLAMGIVSLINQLNPGKIVMGGRLAEIHPGLLLDTIYKEIESRTHSLLVGKITLEVNQLHPSPSLLGAGAYAAYQELSHPEHLLTAFADRTALYARARELA</sequence>
<feature type="region of interest" description="Disordered" evidence="2">
    <location>
        <begin position="87"/>
        <end position="112"/>
    </location>
</feature>
<reference evidence="3 4" key="1">
    <citation type="submission" date="2022-01" db="EMBL/GenBank/DDBJ databases">
        <title>Collection of gut derived symbiotic bacterial strains cultured from healthy donors.</title>
        <authorList>
            <person name="Lin H."/>
            <person name="Kohout C."/>
            <person name="Waligurski E."/>
            <person name="Pamer E.G."/>
        </authorList>
    </citation>
    <scope>NUCLEOTIDE SEQUENCE [LARGE SCALE GENOMIC DNA]</scope>
    <source>
        <strain evidence="3 4">DFI.7.58</strain>
    </source>
</reference>
<evidence type="ECO:0000256" key="2">
    <source>
        <dbReference type="SAM" id="MobiDB-lite"/>
    </source>
</evidence>
<organism evidence="3 4">
    <name type="scientific">Anaeromassilibacillus senegalensis</name>
    <dbReference type="NCBI Taxonomy" id="1673717"/>
    <lineage>
        <taxon>Bacteria</taxon>
        <taxon>Bacillati</taxon>
        <taxon>Bacillota</taxon>
        <taxon>Clostridia</taxon>
        <taxon>Eubacteriales</taxon>
        <taxon>Acutalibacteraceae</taxon>
        <taxon>Anaeromassilibacillus</taxon>
    </lineage>
</organism>
<dbReference type="PANTHER" id="PTHR18964">
    <property type="entry name" value="ROK (REPRESSOR, ORF, KINASE) FAMILY"/>
    <property type="match status" value="1"/>
</dbReference>
<dbReference type="SUPFAM" id="SSF53067">
    <property type="entry name" value="Actin-like ATPase domain"/>
    <property type="match status" value="1"/>
</dbReference>
<evidence type="ECO:0000313" key="3">
    <source>
        <dbReference type="EMBL" id="MCG4611924.1"/>
    </source>
</evidence>
<dbReference type="InterPro" id="IPR043129">
    <property type="entry name" value="ATPase_NBD"/>
</dbReference>
<dbReference type="Proteomes" id="UP001298681">
    <property type="component" value="Unassembled WGS sequence"/>
</dbReference>
<proteinExistence type="inferred from homology"/>
<protein>
    <submittedName>
        <fullName evidence="3">ROK family protein</fullName>
    </submittedName>
</protein>
<gene>
    <name evidence="3" type="ORF">L0P57_13410</name>
</gene>
<comment type="caution">
    <text evidence="3">The sequence shown here is derived from an EMBL/GenBank/DDBJ whole genome shotgun (WGS) entry which is preliminary data.</text>
</comment>
<evidence type="ECO:0000256" key="1">
    <source>
        <dbReference type="ARBA" id="ARBA00006479"/>
    </source>
</evidence>
<comment type="similarity">
    <text evidence="1">Belongs to the ROK (NagC/XylR) family.</text>
</comment>
<dbReference type="Gene3D" id="3.30.420.40">
    <property type="match status" value="1"/>
</dbReference>